<protein>
    <submittedName>
        <fullName evidence="1">Tetratricopeptide repeat 6</fullName>
    </submittedName>
</protein>
<dbReference type="InterPro" id="IPR011990">
    <property type="entry name" value="TPR-like_helical_dom_sf"/>
</dbReference>
<dbReference type="Proteomes" id="UP000311919">
    <property type="component" value="Unassembled WGS sequence"/>
</dbReference>
<accession>A0A4Z2D2N8</accession>
<dbReference type="EMBL" id="SKCS01000341">
    <property type="protein sequence ID" value="TNN10689.1"/>
    <property type="molecule type" value="Genomic_DNA"/>
</dbReference>
<proteinExistence type="predicted"/>
<dbReference type="Gene3D" id="1.25.40.10">
    <property type="entry name" value="Tetratricopeptide repeat domain"/>
    <property type="match status" value="1"/>
</dbReference>
<sequence length="207" mass="23862">MYPCVTVYEMHKENESGAFEETISSQKNAEHKTVEQMTTKQLTTKQMATEQTINTPSNNSRNLSQINRVNALYTRGCLLTKVCPLQSLRDLSMCICVGNKKYQTMAFVQRGLVFYQSRKYTMAIHDFQSALKNGYFQLPDVYRLLGLAYIQLNLSTRAIQTYTEGIKCQTIPDVKLLLCRAEAYYYSNEKLLCMINHVLSKSNYLRL</sequence>
<name>A0A4Z2D2N8_SCHJA</name>
<reference evidence="1 2" key="1">
    <citation type="submission" date="2019-03" db="EMBL/GenBank/DDBJ databases">
        <title>An improved genome assembly of the fluke Schistosoma japonicum.</title>
        <authorList>
            <person name="Hu W."/>
            <person name="Luo F."/>
            <person name="Yin M."/>
            <person name="Mo X."/>
            <person name="Sun C."/>
            <person name="Wu Q."/>
            <person name="Zhu B."/>
            <person name="Xiang M."/>
            <person name="Wang J."/>
            <person name="Wang Y."/>
            <person name="Zhang T."/>
            <person name="Xu B."/>
            <person name="Zheng H."/>
            <person name="Feng Z."/>
        </authorList>
    </citation>
    <scope>NUCLEOTIDE SEQUENCE [LARGE SCALE GENOMIC DNA]</scope>
    <source>
        <strain evidence="1">HuSjv2</strain>
        <tissue evidence="1">Worms</tissue>
    </source>
</reference>
<organism evidence="1 2">
    <name type="scientific">Schistosoma japonicum</name>
    <name type="common">Blood fluke</name>
    <dbReference type="NCBI Taxonomy" id="6182"/>
    <lineage>
        <taxon>Eukaryota</taxon>
        <taxon>Metazoa</taxon>
        <taxon>Spiralia</taxon>
        <taxon>Lophotrochozoa</taxon>
        <taxon>Platyhelminthes</taxon>
        <taxon>Trematoda</taxon>
        <taxon>Digenea</taxon>
        <taxon>Strigeidida</taxon>
        <taxon>Schistosomatoidea</taxon>
        <taxon>Schistosomatidae</taxon>
        <taxon>Schistosoma</taxon>
    </lineage>
</organism>
<dbReference type="AlphaFoldDB" id="A0A4Z2D2N8"/>
<dbReference type="OrthoDB" id="1658288at2759"/>
<dbReference type="SUPFAM" id="SSF48452">
    <property type="entry name" value="TPR-like"/>
    <property type="match status" value="1"/>
</dbReference>
<evidence type="ECO:0000313" key="1">
    <source>
        <dbReference type="EMBL" id="TNN10689.1"/>
    </source>
</evidence>
<gene>
    <name evidence="1" type="ORF">EWB00_005118</name>
</gene>
<dbReference type="SMART" id="SM00028">
    <property type="entry name" value="TPR"/>
    <property type="match status" value="2"/>
</dbReference>
<comment type="caution">
    <text evidence="1">The sequence shown here is derived from an EMBL/GenBank/DDBJ whole genome shotgun (WGS) entry which is preliminary data.</text>
</comment>
<evidence type="ECO:0000313" key="2">
    <source>
        <dbReference type="Proteomes" id="UP000311919"/>
    </source>
</evidence>
<keyword evidence="2" id="KW-1185">Reference proteome</keyword>
<dbReference type="InterPro" id="IPR019734">
    <property type="entry name" value="TPR_rpt"/>
</dbReference>